<dbReference type="EMBL" id="BTRK01000006">
    <property type="protein sequence ID" value="GMR58438.1"/>
    <property type="molecule type" value="Genomic_DNA"/>
</dbReference>
<gene>
    <name evidence="1" type="ORF">PMAYCL1PPCAC_28633</name>
</gene>
<dbReference type="AlphaFoldDB" id="A0AAN5IA69"/>
<feature type="non-terminal residue" evidence="1">
    <location>
        <position position="1"/>
    </location>
</feature>
<protein>
    <submittedName>
        <fullName evidence="1">Uncharacterized protein</fullName>
    </submittedName>
</protein>
<evidence type="ECO:0000313" key="2">
    <source>
        <dbReference type="Proteomes" id="UP001328107"/>
    </source>
</evidence>
<name>A0AAN5IA69_9BILA</name>
<proteinExistence type="predicted"/>
<feature type="non-terminal residue" evidence="1">
    <location>
        <position position="122"/>
    </location>
</feature>
<evidence type="ECO:0000313" key="1">
    <source>
        <dbReference type="EMBL" id="GMR58438.1"/>
    </source>
</evidence>
<comment type="caution">
    <text evidence="1">The sequence shown here is derived from an EMBL/GenBank/DDBJ whole genome shotgun (WGS) entry which is preliminary data.</text>
</comment>
<dbReference type="Proteomes" id="UP001328107">
    <property type="component" value="Unassembled WGS sequence"/>
</dbReference>
<reference evidence="2" key="1">
    <citation type="submission" date="2022-10" db="EMBL/GenBank/DDBJ databases">
        <title>Genome assembly of Pristionchus species.</title>
        <authorList>
            <person name="Yoshida K."/>
            <person name="Sommer R.J."/>
        </authorList>
    </citation>
    <scope>NUCLEOTIDE SEQUENCE [LARGE SCALE GENOMIC DNA]</scope>
    <source>
        <strain evidence="2">RS5460</strain>
    </source>
</reference>
<organism evidence="1 2">
    <name type="scientific">Pristionchus mayeri</name>
    <dbReference type="NCBI Taxonomy" id="1317129"/>
    <lineage>
        <taxon>Eukaryota</taxon>
        <taxon>Metazoa</taxon>
        <taxon>Ecdysozoa</taxon>
        <taxon>Nematoda</taxon>
        <taxon>Chromadorea</taxon>
        <taxon>Rhabditida</taxon>
        <taxon>Rhabditina</taxon>
        <taxon>Diplogasteromorpha</taxon>
        <taxon>Diplogasteroidea</taxon>
        <taxon>Neodiplogasteridae</taxon>
        <taxon>Pristionchus</taxon>
    </lineage>
</organism>
<sequence length="122" mass="13515">GDLNAAIEFAKCQGNPSTCVALEVIFNKEGEKEMDSDKRNEDEVTVPIESAALIKASPDSFYCKLCGFNDETSLLFVRHLGSSLHKKSMETLTAEEKEKTRGQIVSQLVANAVHDRTMIHEQ</sequence>
<keyword evidence="2" id="KW-1185">Reference proteome</keyword>
<accession>A0AAN5IA69</accession>